<protein>
    <submittedName>
        <fullName evidence="2">Uncharacterized protein</fullName>
    </submittedName>
</protein>
<feature type="region of interest" description="Disordered" evidence="1">
    <location>
        <begin position="431"/>
        <end position="464"/>
    </location>
</feature>
<name>F8D8Q9_HALXS</name>
<gene>
    <name evidence="2" type="ordered locus">Halxa_2194</name>
</gene>
<keyword evidence="3" id="KW-1185">Reference proteome</keyword>
<dbReference type="OrthoDB" id="205201at2157"/>
<feature type="compositionally biased region" description="Acidic residues" evidence="1">
    <location>
        <begin position="510"/>
        <end position="525"/>
    </location>
</feature>
<dbReference type="eggNOG" id="arCOG09132">
    <property type="taxonomic scope" value="Archaea"/>
</dbReference>
<evidence type="ECO:0000313" key="2">
    <source>
        <dbReference type="EMBL" id="AEH36819.1"/>
    </source>
</evidence>
<dbReference type="EMBL" id="CP002839">
    <property type="protein sequence ID" value="AEH36819.1"/>
    <property type="molecule type" value="Genomic_DNA"/>
</dbReference>
<dbReference type="STRING" id="797210.Halxa_2194"/>
<dbReference type="RefSeq" id="WP_013879712.1">
    <property type="nucleotide sequence ID" value="NC_015666.1"/>
</dbReference>
<evidence type="ECO:0000313" key="3">
    <source>
        <dbReference type="Proteomes" id="UP000006794"/>
    </source>
</evidence>
<feature type="region of interest" description="Disordered" evidence="1">
    <location>
        <begin position="551"/>
        <end position="570"/>
    </location>
</feature>
<reference evidence="2 3" key="1">
    <citation type="journal article" date="2012" name="Stand. Genomic Sci.">
        <title>Complete genome sequence of Halopiger xanaduensis type strain (SH-6(T)).</title>
        <authorList>
            <person name="Anderson I."/>
            <person name="Tindall B.J."/>
            <person name="Rohde M."/>
            <person name="Lucas S."/>
            <person name="Han J."/>
            <person name="Lapidus A."/>
            <person name="Cheng J.F."/>
            <person name="Goodwin L."/>
            <person name="Pitluck S."/>
            <person name="Peters L."/>
            <person name="Pati A."/>
            <person name="Mikhailova N."/>
            <person name="Pagani I."/>
            <person name="Teshima H."/>
            <person name="Han C."/>
            <person name="Tapia R."/>
            <person name="Land M."/>
            <person name="Woyke T."/>
            <person name="Klenk H.P."/>
            <person name="Kyrpides N."/>
            <person name="Ivanova N."/>
        </authorList>
    </citation>
    <scope>NUCLEOTIDE SEQUENCE [LARGE SCALE GENOMIC DNA]</scope>
    <source>
        <strain evidence="3">DSM 18323 / JCM 14033 / SH-6</strain>
    </source>
</reference>
<dbReference type="HOGENOM" id="CLU_406900_0_0_2"/>
<dbReference type="KEGG" id="hxa:Halxa_2194"/>
<evidence type="ECO:0000256" key="1">
    <source>
        <dbReference type="SAM" id="MobiDB-lite"/>
    </source>
</evidence>
<sequence length="684" mass="74375">MPQCPRRSLLGGLGTTLAVAFAGSTAAVAADESSDDENEDAVPPTFDSVRESLPASVAAEPMTVTLQDLDAQREANDPHRPRTIGYEFGIDPESVSTAARVTSYGDEYAQPIGVLTGDVEFGDEFADEGETRELADVEYDRYDGDDAVAADAGDIVVIAEETETIEAAFEAGAGETDRLFEAESLLEEAFDVVDDADGYTARLPDEEESAIPGAEDAPVEYIVQTTTVLDPDALEVTYGIAFEDEDDVTDELVETLEAELAYMPTKEEPSAEVDGALVTVTAERDLAAEREIREHDSPGSLRIDRDADFDGDTVELEVGRGDPTPIEDLTLELDDEEYDRDIWADGQGKLEEGDTIEIDTDDIEPNLSVTLTHDHELGSSSSTTTVLNHFRFEYDYDVNAETLTVEYADDYPLDGDKLSLAAREEYTYVRPDEDEDIPDPKAETQPWTGETLEDGDTGTLEGVEPGDRVLVGWEGTTHRDAIGRFRARPPGYVDFEYDYDAETVSATLEFPEDSAEGEGEEAENGDGDKDGAEETDDETATERPADEYELRVGGEPAATQWADDHETVSGGETIEIEDVDVGTEIEVVWGEDADVSGTRAVPTVDLEVETDGTVEHAGGDAVPASKLEGRARTDDDSLEISLDEYVDGEFAEGDSFDLDVDAELHTVHLRYDGEHHVGYGYVDR</sequence>
<accession>F8D8Q9</accession>
<dbReference type="AlphaFoldDB" id="F8D8Q9"/>
<dbReference type="InterPro" id="IPR006311">
    <property type="entry name" value="TAT_signal"/>
</dbReference>
<dbReference type="Proteomes" id="UP000006794">
    <property type="component" value="Chromosome"/>
</dbReference>
<proteinExistence type="predicted"/>
<feature type="region of interest" description="Disordered" evidence="1">
    <location>
        <begin position="509"/>
        <end position="546"/>
    </location>
</feature>
<dbReference type="GeneID" id="10797156"/>
<organism evidence="2 3">
    <name type="scientific">Halopiger xanaduensis (strain DSM 18323 / JCM 14033 / SH-6)</name>
    <dbReference type="NCBI Taxonomy" id="797210"/>
    <lineage>
        <taxon>Archaea</taxon>
        <taxon>Methanobacteriati</taxon>
        <taxon>Methanobacteriota</taxon>
        <taxon>Stenosarchaea group</taxon>
        <taxon>Halobacteria</taxon>
        <taxon>Halobacteriales</taxon>
        <taxon>Natrialbaceae</taxon>
        <taxon>Halopiger</taxon>
    </lineage>
</organism>
<dbReference type="PROSITE" id="PS51318">
    <property type="entry name" value="TAT"/>
    <property type="match status" value="1"/>
</dbReference>